<keyword evidence="3 8" id="KW-0812">Transmembrane</keyword>
<evidence type="ECO:0000256" key="10">
    <source>
        <dbReference type="SAM" id="Phobius"/>
    </source>
</evidence>
<dbReference type="SUPFAM" id="SSF81338">
    <property type="entry name" value="Aquaporin-like"/>
    <property type="match status" value="1"/>
</dbReference>
<dbReference type="InterPro" id="IPR034294">
    <property type="entry name" value="Aquaporin_transptr"/>
</dbReference>
<dbReference type="PANTHER" id="PTHR19139:SF283">
    <property type="entry name" value="AQUAPORIN"/>
    <property type="match status" value="1"/>
</dbReference>
<feature type="transmembrane region" description="Helical" evidence="10">
    <location>
        <begin position="195"/>
        <end position="215"/>
    </location>
</feature>
<evidence type="ECO:0000256" key="6">
    <source>
        <dbReference type="ARBA" id="ARBA00023136"/>
    </source>
</evidence>
<keyword evidence="4" id="KW-0677">Repeat</keyword>
<dbReference type="EMBL" id="JANBVN010000186">
    <property type="protein sequence ID" value="KAJ9134215.1"/>
    <property type="molecule type" value="Genomic_DNA"/>
</dbReference>
<comment type="catalytic activity">
    <reaction evidence="7">
        <text>H2O(in) = H2O(out)</text>
        <dbReference type="Rhea" id="RHEA:29667"/>
        <dbReference type="ChEBI" id="CHEBI:15377"/>
    </reaction>
</comment>
<feature type="transmembrane region" description="Helical" evidence="10">
    <location>
        <begin position="168"/>
        <end position="188"/>
    </location>
</feature>
<reference evidence="11" key="1">
    <citation type="submission" date="2022-07" db="EMBL/GenBank/DDBJ databases">
        <title>Fungi with potential for degradation of polypropylene.</title>
        <authorList>
            <person name="Gostincar C."/>
        </authorList>
    </citation>
    <scope>NUCLEOTIDE SEQUENCE</scope>
    <source>
        <strain evidence="11">EXF-13287</strain>
    </source>
</reference>
<evidence type="ECO:0000256" key="7">
    <source>
        <dbReference type="ARBA" id="ARBA00034651"/>
    </source>
</evidence>
<evidence type="ECO:0000256" key="9">
    <source>
        <dbReference type="SAM" id="MobiDB-lite"/>
    </source>
</evidence>
<feature type="transmembrane region" description="Helical" evidence="10">
    <location>
        <begin position="79"/>
        <end position="100"/>
    </location>
</feature>
<dbReference type="InterPro" id="IPR023271">
    <property type="entry name" value="Aquaporin-like"/>
</dbReference>
<dbReference type="PANTHER" id="PTHR19139">
    <property type="entry name" value="AQUAPORIN TRANSPORTER"/>
    <property type="match status" value="1"/>
</dbReference>
<dbReference type="AlphaFoldDB" id="A0AA38VIE4"/>
<evidence type="ECO:0000256" key="3">
    <source>
        <dbReference type="ARBA" id="ARBA00022692"/>
    </source>
</evidence>
<protein>
    <submittedName>
        <fullName evidence="11">Aquaporin-like protein</fullName>
    </submittedName>
</protein>
<keyword evidence="8" id="KW-0813">Transport</keyword>
<name>A0AA38VIE4_9PEZI</name>
<sequence>MTSNGGNNKTTQASAEKPFKIGPPRGRRQPFNPFATHLIAALAEFVGTFMFLFMSYAGQLMALSQAGSFAGQSRTNSSETVLIIALAYGISLLVSVWAFYRISGGLFNPVVTLAFALCGKIHGHRALILFPTQLLASMVAGGLASALFPPPITWANTTLAPGVSVVRGLFIEMFLTSAFVFAILMLAGEKSKDTFIAPIGIGLALFAAEIAGVYYTGGSLNPARSLGPAVAGRSFPGYHWIYWLGPLLGALLASAFYYLVKFLRYEDVNPGQDSSRESSEV</sequence>
<dbReference type="InterPro" id="IPR000425">
    <property type="entry name" value="MIP"/>
</dbReference>
<evidence type="ECO:0000256" key="1">
    <source>
        <dbReference type="ARBA" id="ARBA00004141"/>
    </source>
</evidence>
<keyword evidence="12" id="KW-1185">Reference proteome</keyword>
<dbReference type="GO" id="GO:0015250">
    <property type="term" value="F:water channel activity"/>
    <property type="evidence" value="ECO:0007669"/>
    <property type="project" value="TreeGrafter"/>
</dbReference>
<evidence type="ECO:0000256" key="8">
    <source>
        <dbReference type="RuleBase" id="RU000477"/>
    </source>
</evidence>
<organism evidence="11 12">
    <name type="scientific">Coniochaeta hoffmannii</name>
    <dbReference type="NCBI Taxonomy" id="91930"/>
    <lineage>
        <taxon>Eukaryota</taxon>
        <taxon>Fungi</taxon>
        <taxon>Dikarya</taxon>
        <taxon>Ascomycota</taxon>
        <taxon>Pezizomycotina</taxon>
        <taxon>Sordariomycetes</taxon>
        <taxon>Sordariomycetidae</taxon>
        <taxon>Coniochaetales</taxon>
        <taxon>Coniochaetaceae</taxon>
        <taxon>Coniochaeta</taxon>
    </lineage>
</organism>
<dbReference type="Proteomes" id="UP001174691">
    <property type="component" value="Unassembled WGS sequence"/>
</dbReference>
<dbReference type="Pfam" id="PF00230">
    <property type="entry name" value="MIP"/>
    <property type="match status" value="1"/>
</dbReference>
<dbReference type="GO" id="GO:0005886">
    <property type="term" value="C:plasma membrane"/>
    <property type="evidence" value="ECO:0007669"/>
    <property type="project" value="TreeGrafter"/>
</dbReference>
<evidence type="ECO:0000256" key="4">
    <source>
        <dbReference type="ARBA" id="ARBA00022737"/>
    </source>
</evidence>
<gene>
    <name evidence="11" type="ORF">NKR19_g8732</name>
</gene>
<dbReference type="PRINTS" id="PR00783">
    <property type="entry name" value="MINTRINSICP"/>
</dbReference>
<feature type="transmembrane region" description="Helical" evidence="10">
    <location>
        <begin position="34"/>
        <end position="58"/>
    </location>
</feature>
<evidence type="ECO:0000256" key="5">
    <source>
        <dbReference type="ARBA" id="ARBA00022989"/>
    </source>
</evidence>
<keyword evidence="6 10" id="KW-0472">Membrane</keyword>
<dbReference type="Gene3D" id="1.20.1080.10">
    <property type="entry name" value="Glycerol uptake facilitator protein"/>
    <property type="match status" value="1"/>
</dbReference>
<comment type="caution">
    <text evidence="11">The sequence shown here is derived from an EMBL/GenBank/DDBJ whole genome shotgun (WGS) entry which is preliminary data.</text>
</comment>
<proteinExistence type="inferred from homology"/>
<keyword evidence="5 10" id="KW-1133">Transmembrane helix</keyword>
<evidence type="ECO:0000313" key="12">
    <source>
        <dbReference type="Proteomes" id="UP001174691"/>
    </source>
</evidence>
<feature type="transmembrane region" description="Helical" evidence="10">
    <location>
        <begin position="128"/>
        <end position="148"/>
    </location>
</feature>
<feature type="compositionally biased region" description="Polar residues" evidence="9">
    <location>
        <begin position="1"/>
        <end position="14"/>
    </location>
</feature>
<comment type="similarity">
    <text evidence="2 8">Belongs to the MIP/aquaporin (TC 1.A.8) family.</text>
</comment>
<evidence type="ECO:0000256" key="2">
    <source>
        <dbReference type="ARBA" id="ARBA00006175"/>
    </source>
</evidence>
<feature type="transmembrane region" description="Helical" evidence="10">
    <location>
        <begin position="240"/>
        <end position="260"/>
    </location>
</feature>
<comment type="subcellular location">
    <subcellularLocation>
        <location evidence="1">Membrane</location>
        <topology evidence="1">Multi-pass membrane protein</topology>
    </subcellularLocation>
</comment>
<accession>A0AA38VIE4</accession>
<evidence type="ECO:0000313" key="11">
    <source>
        <dbReference type="EMBL" id="KAJ9134215.1"/>
    </source>
</evidence>
<feature type="region of interest" description="Disordered" evidence="9">
    <location>
        <begin position="1"/>
        <end position="22"/>
    </location>
</feature>